<reference evidence="5" key="2">
    <citation type="submission" date="2025-08" db="UniProtKB">
        <authorList>
            <consortium name="Ensembl"/>
        </authorList>
    </citation>
    <scope>IDENTIFICATION</scope>
</reference>
<dbReference type="PANTHER" id="PTHR24171:SF9">
    <property type="entry name" value="ANKYRIN REPEAT DOMAIN-CONTAINING PROTEIN 39"/>
    <property type="match status" value="1"/>
</dbReference>
<dbReference type="GO" id="GO:0007165">
    <property type="term" value="P:signal transduction"/>
    <property type="evidence" value="ECO:0007669"/>
    <property type="project" value="InterPro"/>
</dbReference>
<dbReference type="SMART" id="SM00248">
    <property type="entry name" value="ANK"/>
    <property type="match status" value="10"/>
</dbReference>
<dbReference type="Gene3D" id="1.10.533.10">
    <property type="entry name" value="Death Domain, Fas"/>
    <property type="match status" value="1"/>
</dbReference>
<dbReference type="InterPro" id="IPR000488">
    <property type="entry name" value="Death_dom"/>
</dbReference>
<dbReference type="InterPro" id="IPR011029">
    <property type="entry name" value="DEATH-like_dom_sf"/>
</dbReference>
<evidence type="ECO:0000259" key="4">
    <source>
        <dbReference type="PROSITE" id="PS50017"/>
    </source>
</evidence>
<dbReference type="Pfam" id="PF12796">
    <property type="entry name" value="Ank_2"/>
    <property type="match status" value="2"/>
</dbReference>
<feature type="domain" description="Death" evidence="4">
    <location>
        <begin position="419"/>
        <end position="493"/>
    </location>
</feature>
<gene>
    <name evidence="5" type="primary">ankdd1a</name>
</gene>
<feature type="repeat" description="ANK" evidence="3">
    <location>
        <begin position="129"/>
        <end position="161"/>
    </location>
</feature>
<feature type="repeat" description="ANK" evidence="3">
    <location>
        <begin position="230"/>
        <end position="262"/>
    </location>
</feature>
<dbReference type="GeneTree" id="ENSGT00940000154170"/>
<evidence type="ECO:0000256" key="2">
    <source>
        <dbReference type="ARBA" id="ARBA00023043"/>
    </source>
</evidence>
<dbReference type="InterPro" id="IPR036770">
    <property type="entry name" value="Ankyrin_rpt-contain_sf"/>
</dbReference>
<evidence type="ECO:0000313" key="5">
    <source>
        <dbReference type="Ensembl" id="ENSSMAP00000026444.2"/>
    </source>
</evidence>
<evidence type="ECO:0000313" key="6">
    <source>
        <dbReference type="Proteomes" id="UP000694558"/>
    </source>
</evidence>
<proteinExistence type="predicted"/>
<feature type="repeat" description="ANK" evidence="3">
    <location>
        <begin position="330"/>
        <end position="362"/>
    </location>
</feature>
<feature type="repeat" description="ANK" evidence="3">
    <location>
        <begin position="263"/>
        <end position="295"/>
    </location>
</feature>
<dbReference type="Pfam" id="PF13637">
    <property type="entry name" value="Ank_4"/>
    <property type="match status" value="1"/>
</dbReference>
<sequence>MPRPFTREVKILRLQAGLPPNDSNCDITVGENSEPVVQSQAVGFSQLTNKPQGGLFSQFVVLCSEKEFHDAVKMNDTGKMQELIKKGVNVKAKNKVDRKALHWAAGAGTEQALRLLLDHDTDVDERDIFGMNALLLASWFGHLKILQVLVSCGAKFNCENKDGLSMLHCAAQRGHTRVLEFIMEDLEDVRLDRVDKSGKTALHLAAEHGQLEVVEYLIGMGCSHGLKDKEENTAMHLAARPGHTEVLQRVVETGAGIDERNIDGLTALHVAADGGHYECVKLLLESGCNVNSLTHVRLNTPLHMAVLNNHSQVVRLLIDADCDLDMTDCRQQTALHIAAEHGWQDLAEMMLISGVNLTMTDKQGKTCLEVAARGNHVILVDMIIKADRFYKWEKDHQPETQHLRSVVWSLATRSLCRGEWKLLAQHWDFSDAHIRAIEQQWTGMKSFKEHGHRMLLIWLHGVGVAGENPTKGLYEGLVEIGRTDLAGEIVILSCDLSVSYWCHSLDDRPVTIITLSTYGTIRGYEIKIAVVSTCVFVNIRMNVKNSAVKSSHLFSSYDLSFTGLVDKMAEHLFFLNILLKEPCLQLLEWITFLSAATHIVYMTSHAQQPIGPNRKFP</sequence>
<dbReference type="Gene3D" id="1.25.40.20">
    <property type="entry name" value="Ankyrin repeat-containing domain"/>
    <property type="match status" value="3"/>
</dbReference>
<feature type="repeat" description="ANK" evidence="3">
    <location>
        <begin position="197"/>
        <end position="229"/>
    </location>
</feature>
<dbReference type="PRINTS" id="PR01415">
    <property type="entry name" value="ANKYRIN"/>
</dbReference>
<dbReference type="PROSITE" id="PS50088">
    <property type="entry name" value="ANK_REPEAT"/>
    <property type="match status" value="8"/>
</dbReference>
<feature type="repeat" description="ANK" evidence="3">
    <location>
        <begin position="297"/>
        <end position="329"/>
    </location>
</feature>
<dbReference type="SUPFAM" id="SSF47986">
    <property type="entry name" value="DEATH domain"/>
    <property type="match status" value="1"/>
</dbReference>
<keyword evidence="1" id="KW-0677">Repeat</keyword>
<organism evidence="5 6">
    <name type="scientific">Scophthalmus maximus</name>
    <name type="common">Turbot</name>
    <name type="synonym">Psetta maxima</name>
    <dbReference type="NCBI Taxonomy" id="52904"/>
    <lineage>
        <taxon>Eukaryota</taxon>
        <taxon>Metazoa</taxon>
        <taxon>Chordata</taxon>
        <taxon>Craniata</taxon>
        <taxon>Vertebrata</taxon>
        <taxon>Euteleostomi</taxon>
        <taxon>Actinopterygii</taxon>
        <taxon>Neopterygii</taxon>
        <taxon>Teleostei</taxon>
        <taxon>Neoteleostei</taxon>
        <taxon>Acanthomorphata</taxon>
        <taxon>Carangaria</taxon>
        <taxon>Pleuronectiformes</taxon>
        <taxon>Pleuronectoidei</taxon>
        <taxon>Scophthalmidae</taxon>
        <taxon>Scophthalmus</taxon>
    </lineage>
</organism>
<dbReference type="SUPFAM" id="SSF48403">
    <property type="entry name" value="Ankyrin repeat"/>
    <property type="match status" value="1"/>
</dbReference>
<dbReference type="InterPro" id="IPR002110">
    <property type="entry name" value="Ankyrin_rpt"/>
</dbReference>
<dbReference type="AlphaFoldDB" id="A0A8D3B0F1"/>
<feature type="repeat" description="ANK" evidence="3">
    <location>
        <begin position="162"/>
        <end position="194"/>
    </location>
</feature>
<name>A0A8D3B0F1_SCOMX</name>
<dbReference type="Proteomes" id="UP000694558">
    <property type="component" value="Chromosome 5"/>
</dbReference>
<evidence type="ECO:0000256" key="1">
    <source>
        <dbReference type="ARBA" id="ARBA00022737"/>
    </source>
</evidence>
<feature type="repeat" description="ANK" evidence="3">
    <location>
        <begin position="96"/>
        <end position="128"/>
    </location>
</feature>
<protein>
    <recommendedName>
        <fullName evidence="4">Death domain-containing protein</fullName>
    </recommendedName>
</protein>
<accession>A0A8D3B0F1</accession>
<evidence type="ECO:0000256" key="3">
    <source>
        <dbReference type="PROSITE-ProRule" id="PRU00023"/>
    </source>
</evidence>
<dbReference type="CDD" id="cd01670">
    <property type="entry name" value="Death"/>
    <property type="match status" value="1"/>
</dbReference>
<dbReference type="PROSITE" id="PS50297">
    <property type="entry name" value="ANK_REP_REGION"/>
    <property type="match status" value="6"/>
</dbReference>
<keyword evidence="2 3" id="KW-0040">ANK repeat</keyword>
<dbReference type="PROSITE" id="PS50017">
    <property type="entry name" value="DEATH_DOMAIN"/>
    <property type="match status" value="1"/>
</dbReference>
<dbReference type="Ensembl" id="ENSSMAT00000026764.2">
    <property type="protein sequence ID" value="ENSSMAP00000026444.2"/>
    <property type="gene ID" value="ENSSMAG00000016115.2"/>
</dbReference>
<dbReference type="PANTHER" id="PTHR24171">
    <property type="entry name" value="ANKYRIN REPEAT DOMAIN-CONTAINING PROTEIN 39-RELATED"/>
    <property type="match status" value="1"/>
</dbReference>
<reference evidence="5" key="1">
    <citation type="submission" date="2023-05" db="EMBL/GenBank/DDBJ databases">
        <title>High-quality long-read genome of Scophthalmus maximus.</title>
        <authorList>
            <person name="Lien S."/>
            <person name="Martinez P."/>
        </authorList>
    </citation>
    <scope>NUCLEOTIDE SEQUENCE [LARGE SCALE GENOMIC DNA]</scope>
</reference>